<name>A0A438D8J3_VITVI</name>
<evidence type="ECO:0000313" key="3">
    <source>
        <dbReference type="Proteomes" id="UP000288805"/>
    </source>
</evidence>
<dbReference type="SUPFAM" id="SSF56672">
    <property type="entry name" value="DNA/RNA polymerases"/>
    <property type="match status" value="1"/>
</dbReference>
<dbReference type="InterPro" id="IPR043502">
    <property type="entry name" value="DNA/RNA_pol_sf"/>
</dbReference>
<dbReference type="AlphaFoldDB" id="A0A438D8J3"/>
<dbReference type="PANTHER" id="PTHR24559">
    <property type="entry name" value="TRANSPOSON TY3-I GAG-POL POLYPROTEIN"/>
    <property type="match status" value="1"/>
</dbReference>
<dbReference type="Pfam" id="PF13456">
    <property type="entry name" value="RVT_3"/>
    <property type="match status" value="1"/>
</dbReference>
<dbReference type="SUPFAM" id="SSF53098">
    <property type="entry name" value="Ribonuclease H-like"/>
    <property type="match status" value="1"/>
</dbReference>
<organism evidence="2 3">
    <name type="scientific">Vitis vinifera</name>
    <name type="common">Grape</name>
    <dbReference type="NCBI Taxonomy" id="29760"/>
    <lineage>
        <taxon>Eukaryota</taxon>
        <taxon>Viridiplantae</taxon>
        <taxon>Streptophyta</taxon>
        <taxon>Embryophyta</taxon>
        <taxon>Tracheophyta</taxon>
        <taxon>Spermatophyta</taxon>
        <taxon>Magnoliopsida</taxon>
        <taxon>eudicotyledons</taxon>
        <taxon>Gunneridae</taxon>
        <taxon>Pentapetalae</taxon>
        <taxon>rosids</taxon>
        <taxon>Vitales</taxon>
        <taxon>Vitaceae</taxon>
        <taxon>Viteae</taxon>
        <taxon>Vitis</taxon>
    </lineage>
</organism>
<dbReference type="InterPro" id="IPR002156">
    <property type="entry name" value="RNaseH_domain"/>
</dbReference>
<proteinExistence type="predicted"/>
<dbReference type="Gene3D" id="3.30.420.10">
    <property type="entry name" value="Ribonuclease H-like superfamily/Ribonuclease H"/>
    <property type="match status" value="1"/>
</dbReference>
<dbReference type="EMBL" id="QGNW01001741">
    <property type="protein sequence ID" value="RVW31770.1"/>
    <property type="molecule type" value="Genomic_DNA"/>
</dbReference>
<reference evidence="2 3" key="1">
    <citation type="journal article" date="2018" name="PLoS Genet.">
        <title>Population sequencing reveals clonal diversity and ancestral inbreeding in the grapevine cultivar Chardonnay.</title>
        <authorList>
            <person name="Roach M.J."/>
            <person name="Johnson D.L."/>
            <person name="Bohlmann J."/>
            <person name="van Vuuren H.J."/>
            <person name="Jones S.J."/>
            <person name="Pretorius I.S."/>
            <person name="Schmidt S.A."/>
            <person name="Borneman A.R."/>
        </authorList>
    </citation>
    <scope>NUCLEOTIDE SEQUENCE [LARGE SCALE GENOMIC DNA]</scope>
    <source>
        <strain evidence="3">cv. Chardonnay</strain>
        <tissue evidence="2">Leaf</tissue>
    </source>
</reference>
<evidence type="ECO:0000313" key="2">
    <source>
        <dbReference type="EMBL" id="RVW31770.1"/>
    </source>
</evidence>
<dbReference type="GO" id="GO:0004523">
    <property type="term" value="F:RNA-DNA hybrid ribonuclease activity"/>
    <property type="evidence" value="ECO:0007669"/>
    <property type="project" value="InterPro"/>
</dbReference>
<dbReference type="GO" id="GO:0003676">
    <property type="term" value="F:nucleic acid binding"/>
    <property type="evidence" value="ECO:0007669"/>
    <property type="project" value="InterPro"/>
</dbReference>
<dbReference type="PANTHER" id="PTHR24559:SF457">
    <property type="entry name" value="RNA-DIRECTED DNA POLYMERASE HOMOLOG"/>
    <property type="match status" value="1"/>
</dbReference>
<comment type="caution">
    <text evidence="2">The sequence shown here is derived from an EMBL/GenBank/DDBJ whole genome shotgun (WGS) entry which is preliminary data.</text>
</comment>
<dbReference type="InterPro" id="IPR053134">
    <property type="entry name" value="RNA-dir_DNA_polymerase"/>
</dbReference>
<dbReference type="Gene3D" id="3.30.70.270">
    <property type="match status" value="1"/>
</dbReference>
<dbReference type="InterPro" id="IPR012337">
    <property type="entry name" value="RNaseH-like_sf"/>
</dbReference>
<dbReference type="Proteomes" id="UP000288805">
    <property type="component" value="Unassembled WGS sequence"/>
</dbReference>
<dbReference type="InterPro" id="IPR043128">
    <property type="entry name" value="Rev_trsase/Diguanyl_cyclase"/>
</dbReference>
<gene>
    <name evidence="2" type="ORF">CK203_102012</name>
</gene>
<feature type="domain" description="RNase H type-1" evidence="1">
    <location>
        <begin position="288"/>
        <end position="369"/>
    </location>
</feature>
<evidence type="ECO:0000259" key="1">
    <source>
        <dbReference type="Pfam" id="PF13456"/>
    </source>
</evidence>
<protein>
    <recommendedName>
        <fullName evidence="1">RNase H type-1 domain-containing protein</fullName>
    </recommendedName>
</protein>
<accession>A0A438D8J3</accession>
<dbReference type="Gene3D" id="3.10.10.10">
    <property type="entry name" value="HIV Type 1 Reverse Transcriptase, subunit A, domain 1"/>
    <property type="match status" value="1"/>
</dbReference>
<sequence>MAVESVVETDPSIPEVTPPFGARLVVPEFFIILVVESINVGPSVGHDVSFDVMLGFVSSIFYDVPTVSSMDMSYFEYFPVCMVLFLACHNIHPHQMFFDIDDEPQSPYSDSKTLSSHLDSKVELVDETIDFDVFTWSYEDMQGLVSSIVQHHLPILPHARSYPEWLVNVIPVPKKDNKVRICIDFRDLNKASLKDVFPSHINMLVDSTASHSILSFMDGFFGYNQILMAPEDMEKTILSLSGFVKDSIIAYHLASLPISGSRAVDDDFPNEEISIVTGFSGWCMYFDVVSNNFNDPTTNNIVKHEACILGLKIDFELGIRQMGVFGDPNLVLSQIQGTWKTRDMKLRSYHTYLELLVRRFDEMRYTYLPSDLSQNMCSNGTYSI</sequence>
<dbReference type="InterPro" id="IPR036397">
    <property type="entry name" value="RNaseH_sf"/>
</dbReference>